<evidence type="ECO:0000313" key="2">
    <source>
        <dbReference type="Proteomes" id="UP001500320"/>
    </source>
</evidence>
<name>A0ABP6NW17_9ACTN</name>
<dbReference type="EMBL" id="BAAAUT010000064">
    <property type="protein sequence ID" value="GAA3159957.1"/>
    <property type="molecule type" value="Genomic_DNA"/>
</dbReference>
<proteinExistence type="predicted"/>
<dbReference type="Proteomes" id="UP001500320">
    <property type="component" value="Unassembled WGS sequence"/>
</dbReference>
<accession>A0ABP6NW17</accession>
<sequence length="116" mass="11728">MVGSSKIYRTFRAGGGVSGLTCGRRGWDGRTPCSFGRSPGWSMAIARCDADGRGATWTAKARGVHRTPVEVETAGVACHGVCLLARNGLMVAASPFGGAVGQVLAAETCSLGQGAG</sequence>
<comment type="caution">
    <text evidence="1">The sequence shown here is derived from an EMBL/GenBank/DDBJ whole genome shotgun (WGS) entry which is preliminary data.</text>
</comment>
<reference evidence="2" key="1">
    <citation type="journal article" date="2019" name="Int. J. Syst. Evol. Microbiol.">
        <title>The Global Catalogue of Microorganisms (GCM) 10K type strain sequencing project: providing services to taxonomists for standard genome sequencing and annotation.</title>
        <authorList>
            <consortium name="The Broad Institute Genomics Platform"/>
            <consortium name="The Broad Institute Genome Sequencing Center for Infectious Disease"/>
            <person name="Wu L."/>
            <person name="Ma J."/>
        </authorList>
    </citation>
    <scope>NUCLEOTIDE SEQUENCE [LARGE SCALE GENOMIC DNA]</scope>
    <source>
        <strain evidence="2">JCM 9373</strain>
    </source>
</reference>
<organism evidence="1 2">
    <name type="scientific">Planomonospora alba</name>
    <dbReference type="NCBI Taxonomy" id="161354"/>
    <lineage>
        <taxon>Bacteria</taxon>
        <taxon>Bacillati</taxon>
        <taxon>Actinomycetota</taxon>
        <taxon>Actinomycetes</taxon>
        <taxon>Streptosporangiales</taxon>
        <taxon>Streptosporangiaceae</taxon>
        <taxon>Planomonospora</taxon>
    </lineage>
</organism>
<evidence type="ECO:0000313" key="1">
    <source>
        <dbReference type="EMBL" id="GAA3159957.1"/>
    </source>
</evidence>
<gene>
    <name evidence="1" type="ORF">GCM10010466_58490</name>
</gene>
<protein>
    <submittedName>
        <fullName evidence="1">Uncharacterized protein</fullName>
    </submittedName>
</protein>
<keyword evidence="2" id="KW-1185">Reference proteome</keyword>